<name>A0ABW4NTL3_9PAST</name>
<accession>A0ABW4NTL3</accession>
<organism evidence="2 3">
    <name type="scientific">Pasteurella oralis</name>
    <dbReference type="NCBI Taxonomy" id="1071947"/>
    <lineage>
        <taxon>Bacteria</taxon>
        <taxon>Pseudomonadati</taxon>
        <taxon>Pseudomonadota</taxon>
        <taxon>Gammaproteobacteria</taxon>
        <taxon>Pasteurellales</taxon>
        <taxon>Pasteurellaceae</taxon>
        <taxon>Pasteurella</taxon>
    </lineage>
</organism>
<dbReference type="Proteomes" id="UP001597420">
    <property type="component" value="Unassembled WGS sequence"/>
</dbReference>
<evidence type="ECO:0000313" key="3">
    <source>
        <dbReference type="Proteomes" id="UP001597420"/>
    </source>
</evidence>
<gene>
    <name evidence="2" type="ORF">ACFSAV_06235</name>
</gene>
<keyword evidence="2" id="KW-0547">Nucleotide-binding</keyword>
<dbReference type="EMBL" id="JBHUFP010000007">
    <property type="protein sequence ID" value="MFD1805974.1"/>
    <property type="molecule type" value="Genomic_DNA"/>
</dbReference>
<feature type="domain" description="Helicase/UvrB N-terminal" evidence="1">
    <location>
        <begin position="4"/>
        <end position="173"/>
    </location>
</feature>
<dbReference type="InterPro" id="IPR006935">
    <property type="entry name" value="Helicase/UvrB_N"/>
</dbReference>
<dbReference type="InterPro" id="IPR027417">
    <property type="entry name" value="P-loop_NTPase"/>
</dbReference>
<proteinExistence type="predicted"/>
<dbReference type="RefSeq" id="WP_379097495.1">
    <property type="nucleotide sequence ID" value="NZ_JBHUFP010000007.1"/>
</dbReference>
<dbReference type="Pfam" id="PF04851">
    <property type="entry name" value="ResIII"/>
    <property type="match status" value="1"/>
</dbReference>
<dbReference type="Gene3D" id="3.40.50.300">
    <property type="entry name" value="P-loop containing nucleotide triphosphate hydrolases"/>
    <property type="match status" value="1"/>
</dbReference>
<keyword evidence="3" id="KW-1185">Reference proteome</keyword>
<keyword evidence="2" id="KW-0067">ATP-binding</keyword>
<evidence type="ECO:0000259" key="1">
    <source>
        <dbReference type="Pfam" id="PF04851"/>
    </source>
</evidence>
<sequence length="747" mass="86879">MIGLKLKDFQQQAVDFLMSSSNKKAQIVMKSPTGSGKTIILIRFIETFWMDYPNAIFCWFTVGKGDLEQQSKERMERFSPTSRTATLSDILNGGFEQGTSYFINWETITKKGNIALKESERKNLKQHIADAHRANKKFIVIIDEEHQNDTAKARDIIDTLNADMEIRVSATPQPNPQATFYEIKEVDVINEGLITRAMYINKDLNTEQMENIQNETALLLQKADSIRQQIAAAYLQENEVIRPLVLVQFPNMNDELIEFVETKLAEMGYSYENKMVAKWLSPENSQDKKSHKIGKINIGEIDQPDSITHHNAEPVFLLFKQALATGWDCPRAKVLVKLRENMSESFEIQTLGRLRRMPMARHYGKDILDCSYLYTFDEKYKEAARKSGGNEYLRLFLKDEPKRVELKKELRNKDADFENDVEVRSRLYEFFKTEFKLTSNVVENQRCLENAGFVFGEHLYRQYLTGRYRTLHQIKEEPNQYHALHYLVNTHEHGIDLRQHIDSLKKHLGLSYERTRQMLQFLFLADFGLSKYKLLKLNLKGFYAFVINNIDKFNILFIQFASAKQQHSLDFGTNPLREDVFKIPLQALYPYDPTSVATIFERNAYKNYSSQITAGTYRSICERLFEKYCECNPNVAFVYKNGDTGQDYLSIVYYTGVDKQRLFYPDYIVKTTSGEIWLIETKGGEDATGRDKNIDPFAALKFNALKAFAKKHGYQFGFVRDKDLDLYLNNQEYVDDMAHPNWVQLTL</sequence>
<evidence type="ECO:0000313" key="2">
    <source>
        <dbReference type="EMBL" id="MFD1805974.1"/>
    </source>
</evidence>
<keyword evidence="2" id="KW-0347">Helicase</keyword>
<protein>
    <submittedName>
        <fullName evidence="2">DEAD/DEAH box helicase family protein</fullName>
    </submittedName>
</protein>
<dbReference type="GO" id="GO:0004386">
    <property type="term" value="F:helicase activity"/>
    <property type="evidence" value="ECO:0007669"/>
    <property type="project" value="UniProtKB-KW"/>
</dbReference>
<keyword evidence="2" id="KW-0378">Hydrolase</keyword>
<comment type="caution">
    <text evidence="2">The sequence shown here is derived from an EMBL/GenBank/DDBJ whole genome shotgun (WGS) entry which is preliminary data.</text>
</comment>
<reference evidence="3" key="1">
    <citation type="journal article" date="2019" name="Int. J. Syst. Evol. Microbiol.">
        <title>The Global Catalogue of Microorganisms (GCM) 10K type strain sequencing project: providing services to taxonomists for standard genome sequencing and annotation.</title>
        <authorList>
            <consortium name="The Broad Institute Genomics Platform"/>
            <consortium name="The Broad Institute Genome Sequencing Center for Infectious Disease"/>
            <person name="Wu L."/>
            <person name="Ma J."/>
        </authorList>
    </citation>
    <scope>NUCLEOTIDE SEQUENCE [LARGE SCALE GENOMIC DNA]</scope>
    <source>
        <strain evidence="3">CCM 7950</strain>
    </source>
</reference>
<dbReference type="SUPFAM" id="SSF52540">
    <property type="entry name" value="P-loop containing nucleoside triphosphate hydrolases"/>
    <property type="match status" value="2"/>
</dbReference>